<proteinExistence type="predicted"/>
<organism evidence="1">
    <name type="scientific">marine sediment metagenome</name>
    <dbReference type="NCBI Taxonomy" id="412755"/>
    <lineage>
        <taxon>unclassified sequences</taxon>
        <taxon>metagenomes</taxon>
        <taxon>ecological metagenomes</taxon>
    </lineage>
</organism>
<dbReference type="EMBL" id="BARS01024609">
    <property type="protein sequence ID" value="GAG09904.1"/>
    <property type="molecule type" value="Genomic_DNA"/>
</dbReference>
<gene>
    <name evidence="1" type="ORF">S01H1_39050</name>
</gene>
<protein>
    <submittedName>
        <fullName evidence="1">Uncharacterized protein</fullName>
    </submittedName>
</protein>
<comment type="caution">
    <text evidence="1">The sequence shown here is derived from an EMBL/GenBank/DDBJ whole genome shotgun (WGS) entry which is preliminary data.</text>
</comment>
<feature type="non-terminal residue" evidence="1">
    <location>
        <position position="1"/>
    </location>
</feature>
<accession>X0UVN2</accession>
<sequence length="40" mass="4517">YICYLEDGVVRKVVIKPIDENTAGKFTFSRGFTVIQAIQP</sequence>
<name>X0UVN2_9ZZZZ</name>
<dbReference type="AlphaFoldDB" id="X0UVN2"/>
<reference evidence="1" key="1">
    <citation type="journal article" date="2014" name="Front. Microbiol.">
        <title>High frequency of phylogenetically diverse reductive dehalogenase-homologous genes in deep subseafloor sedimentary metagenomes.</title>
        <authorList>
            <person name="Kawai M."/>
            <person name="Futagami T."/>
            <person name="Toyoda A."/>
            <person name="Takaki Y."/>
            <person name="Nishi S."/>
            <person name="Hori S."/>
            <person name="Arai W."/>
            <person name="Tsubouchi T."/>
            <person name="Morono Y."/>
            <person name="Uchiyama I."/>
            <person name="Ito T."/>
            <person name="Fujiyama A."/>
            <person name="Inagaki F."/>
            <person name="Takami H."/>
        </authorList>
    </citation>
    <scope>NUCLEOTIDE SEQUENCE</scope>
    <source>
        <strain evidence="1">Expedition CK06-06</strain>
    </source>
</reference>
<evidence type="ECO:0000313" key="1">
    <source>
        <dbReference type="EMBL" id="GAG09904.1"/>
    </source>
</evidence>